<dbReference type="OrthoDB" id="2287111at2759"/>
<reference evidence="2 3" key="1">
    <citation type="submission" date="2016-07" db="EMBL/GenBank/DDBJ databases">
        <title>Pervasive Adenine N6-methylation of Active Genes in Fungi.</title>
        <authorList>
            <consortium name="DOE Joint Genome Institute"/>
            <person name="Mondo S.J."/>
            <person name="Dannebaum R.O."/>
            <person name="Kuo R.C."/>
            <person name="Labutti K."/>
            <person name="Haridas S."/>
            <person name="Kuo A."/>
            <person name="Salamov A."/>
            <person name="Ahrendt S.R."/>
            <person name="Lipzen A."/>
            <person name="Sullivan W."/>
            <person name="Andreopoulos W.B."/>
            <person name="Clum A."/>
            <person name="Lindquist E."/>
            <person name="Daum C."/>
            <person name="Ramamoorthy G.K."/>
            <person name="Gryganskyi A."/>
            <person name="Culley D."/>
            <person name="Magnuson J.K."/>
            <person name="James T.Y."/>
            <person name="O'Malley M.A."/>
            <person name="Stajich J.E."/>
            <person name="Spatafora J.W."/>
            <person name="Visel A."/>
            <person name="Grigoriev I.V."/>
        </authorList>
    </citation>
    <scope>NUCLEOTIDE SEQUENCE [LARGE SCALE GENOMIC DNA]</scope>
    <source>
        <strain evidence="2 3">NRRL 1336</strain>
    </source>
</reference>
<gene>
    <name evidence="2" type="ORF">BCR42DRAFT_477905</name>
</gene>
<feature type="compositionally biased region" description="Polar residues" evidence="1">
    <location>
        <begin position="109"/>
        <end position="118"/>
    </location>
</feature>
<sequence>MQVELLRDIEPPSYEESVYFKQLIGQIKAQRRKTPPPSYENDSVFDVFKKTQLLESKPISPSVIGKTVTASPIEKLHDDESQQDFPMDARLERASSCLQQMIDAANQSLTCTSTSSPLEDSDTNDDKEVETNSLDDIYTEQREQKQQWRINRKKSLERFKSSQVSLARTIDQLNLSISQHINNEASISNYTQYEHHEYNNTTDRHLHHHHHHHHHHYYYNMHQLHSTKRQRAVPNKSKVPSWTNLLTQTALVFGIFHQLLSWSTPTSSILSVAWLVTMLLAKKKISRSKLESLMLRSSSPSSSHTLPAEHSTSSTTFITLYSHLKSSFAPRYSSMLSLFRKK</sequence>
<evidence type="ECO:0000256" key="1">
    <source>
        <dbReference type="SAM" id="MobiDB-lite"/>
    </source>
</evidence>
<dbReference type="EMBL" id="MCGE01000008">
    <property type="protein sequence ID" value="ORZ18770.1"/>
    <property type="molecule type" value="Genomic_DNA"/>
</dbReference>
<feature type="region of interest" description="Disordered" evidence="1">
    <location>
        <begin position="109"/>
        <end position="145"/>
    </location>
</feature>
<dbReference type="AlphaFoldDB" id="A0A1X2ILW8"/>
<organism evidence="2 3">
    <name type="scientific">Absidia repens</name>
    <dbReference type="NCBI Taxonomy" id="90262"/>
    <lineage>
        <taxon>Eukaryota</taxon>
        <taxon>Fungi</taxon>
        <taxon>Fungi incertae sedis</taxon>
        <taxon>Mucoromycota</taxon>
        <taxon>Mucoromycotina</taxon>
        <taxon>Mucoromycetes</taxon>
        <taxon>Mucorales</taxon>
        <taxon>Cunninghamellaceae</taxon>
        <taxon>Absidia</taxon>
    </lineage>
</organism>
<dbReference type="Proteomes" id="UP000193560">
    <property type="component" value="Unassembled WGS sequence"/>
</dbReference>
<name>A0A1X2ILW8_9FUNG</name>
<protein>
    <submittedName>
        <fullName evidence="2">Uncharacterized protein</fullName>
    </submittedName>
</protein>
<keyword evidence="3" id="KW-1185">Reference proteome</keyword>
<accession>A0A1X2ILW8</accession>
<comment type="caution">
    <text evidence="2">The sequence shown here is derived from an EMBL/GenBank/DDBJ whole genome shotgun (WGS) entry which is preliminary data.</text>
</comment>
<proteinExistence type="predicted"/>
<evidence type="ECO:0000313" key="2">
    <source>
        <dbReference type="EMBL" id="ORZ18770.1"/>
    </source>
</evidence>
<evidence type="ECO:0000313" key="3">
    <source>
        <dbReference type="Proteomes" id="UP000193560"/>
    </source>
</evidence>